<evidence type="ECO:0000313" key="3">
    <source>
        <dbReference type="Proteomes" id="UP000253664"/>
    </source>
</evidence>
<accession>A0A367L3F6</accession>
<proteinExistence type="predicted"/>
<organism evidence="2 3">
    <name type="scientific">Ophiocordyceps polyrhachis-furcata BCC 54312</name>
    <dbReference type="NCBI Taxonomy" id="1330021"/>
    <lineage>
        <taxon>Eukaryota</taxon>
        <taxon>Fungi</taxon>
        <taxon>Dikarya</taxon>
        <taxon>Ascomycota</taxon>
        <taxon>Pezizomycotina</taxon>
        <taxon>Sordariomycetes</taxon>
        <taxon>Hypocreomycetidae</taxon>
        <taxon>Hypocreales</taxon>
        <taxon>Ophiocordycipitaceae</taxon>
        <taxon>Ophiocordyceps</taxon>
    </lineage>
</organism>
<dbReference type="AlphaFoldDB" id="A0A367L3F6"/>
<dbReference type="Proteomes" id="UP000253664">
    <property type="component" value="Unassembled WGS sequence"/>
</dbReference>
<protein>
    <submittedName>
        <fullName evidence="2">Uncharacterized protein</fullName>
    </submittedName>
</protein>
<evidence type="ECO:0000313" key="2">
    <source>
        <dbReference type="EMBL" id="RCI08963.1"/>
    </source>
</evidence>
<keyword evidence="3" id="KW-1185">Reference proteome</keyword>
<reference evidence="2 3" key="1">
    <citation type="journal article" date="2015" name="BMC Genomics">
        <title>Insights from the genome of Ophiocordyceps polyrhachis-furcata to pathogenicity and host specificity in insect fungi.</title>
        <authorList>
            <person name="Wichadakul D."/>
            <person name="Kobmoo N."/>
            <person name="Ingsriswang S."/>
            <person name="Tangphatsornruang S."/>
            <person name="Chantasingh D."/>
            <person name="Luangsa-ard J.J."/>
            <person name="Eurwilaichitr L."/>
        </authorList>
    </citation>
    <scope>NUCLEOTIDE SEQUENCE [LARGE SCALE GENOMIC DNA]</scope>
    <source>
        <strain evidence="2 3">BCC 54312</strain>
    </source>
</reference>
<name>A0A367L3F6_9HYPO</name>
<dbReference type="EMBL" id="LKCN02000017">
    <property type="protein sequence ID" value="RCI08963.1"/>
    <property type="molecule type" value="Genomic_DNA"/>
</dbReference>
<gene>
    <name evidence="2" type="ORF">L249_5054</name>
</gene>
<evidence type="ECO:0000256" key="1">
    <source>
        <dbReference type="SAM" id="MobiDB-lite"/>
    </source>
</evidence>
<sequence length="79" mass="8204">MCFDAGAGAVPAEQQQQQQGPPPTAGWGRTGTGESRGGVWPPPERDPFLLKGLGRVASSNLAVGGEGDFGYKFHLGRGH</sequence>
<comment type="caution">
    <text evidence="2">The sequence shown here is derived from an EMBL/GenBank/DDBJ whole genome shotgun (WGS) entry which is preliminary data.</text>
</comment>
<feature type="region of interest" description="Disordered" evidence="1">
    <location>
        <begin position="1"/>
        <end position="46"/>
    </location>
</feature>
<feature type="compositionally biased region" description="Low complexity" evidence="1">
    <location>
        <begin position="1"/>
        <end position="19"/>
    </location>
</feature>